<proteinExistence type="predicted"/>
<gene>
    <name evidence="1" type="ORF">CR513_12686</name>
</gene>
<dbReference type="Proteomes" id="UP000257109">
    <property type="component" value="Unassembled WGS sequence"/>
</dbReference>
<dbReference type="EMBL" id="QJKJ01002227">
    <property type="protein sequence ID" value="RDY03697.1"/>
    <property type="molecule type" value="Genomic_DNA"/>
</dbReference>
<protein>
    <submittedName>
        <fullName evidence="1">Uncharacterized protein</fullName>
    </submittedName>
</protein>
<reference evidence="1" key="1">
    <citation type="submission" date="2018-05" db="EMBL/GenBank/DDBJ databases">
        <title>Draft genome of Mucuna pruriens seed.</title>
        <authorList>
            <person name="Nnadi N.E."/>
            <person name="Vos R."/>
            <person name="Hasami M.H."/>
            <person name="Devisetty U.K."/>
            <person name="Aguiy J.C."/>
        </authorList>
    </citation>
    <scope>NUCLEOTIDE SEQUENCE [LARGE SCALE GENOMIC DNA]</scope>
    <source>
        <strain evidence="1">JCA_2017</strain>
    </source>
</reference>
<evidence type="ECO:0000313" key="1">
    <source>
        <dbReference type="EMBL" id="RDY03697.1"/>
    </source>
</evidence>
<keyword evidence="2" id="KW-1185">Reference proteome</keyword>
<name>A0A371HLL4_MUCPR</name>
<dbReference type="AlphaFoldDB" id="A0A371HLL4"/>
<accession>A0A371HLL4</accession>
<sequence length="68" mass="7806">MQMTTKESGKLERFKYVWESRSERCDFEKLSTSGLDYSNGRVLCPALAIKDVTLEEAWSGVKPLIDNF</sequence>
<feature type="non-terminal residue" evidence="1">
    <location>
        <position position="1"/>
    </location>
</feature>
<evidence type="ECO:0000313" key="2">
    <source>
        <dbReference type="Proteomes" id="UP000257109"/>
    </source>
</evidence>
<organism evidence="1 2">
    <name type="scientific">Mucuna pruriens</name>
    <name type="common">Velvet bean</name>
    <name type="synonym">Dolichos pruriens</name>
    <dbReference type="NCBI Taxonomy" id="157652"/>
    <lineage>
        <taxon>Eukaryota</taxon>
        <taxon>Viridiplantae</taxon>
        <taxon>Streptophyta</taxon>
        <taxon>Embryophyta</taxon>
        <taxon>Tracheophyta</taxon>
        <taxon>Spermatophyta</taxon>
        <taxon>Magnoliopsida</taxon>
        <taxon>eudicotyledons</taxon>
        <taxon>Gunneridae</taxon>
        <taxon>Pentapetalae</taxon>
        <taxon>rosids</taxon>
        <taxon>fabids</taxon>
        <taxon>Fabales</taxon>
        <taxon>Fabaceae</taxon>
        <taxon>Papilionoideae</taxon>
        <taxon>50 kb inversion clade</taxon>
        <taxon>NPAAA clade</taxon>
        <taxon>indigoferoid/millettioid clade</taxon>
        <taxon>Phaseoleae</taxon>
        <taxon>Mucuna</taxon>
    </lineage>
</organism>
<comment type="caution">
    <text evidence="1">The sequence shown here is derived from an EMBL/GenBank/DDBJ whole genome shotgun (WGS) entry which is preliminary data.</text>
</comment>